<accession>A0A6N6MCJ9</accession>
<evidence type="ECO:0000313" key="1">
    <source>
        <dbReference type="EMBL" id="KAB1065118.1"/>
    </source>
</evidence>
<dbReference type="AlphaFoldDB" id="A0A6N6MCJ9"/>
<dbReference type="RefSeq" id="WP_151166726.1">
    <property type="nucleotide sequence ID" value="NZ_WACR01000003.1"/>
</dbReference>
<name>A0A6N6MCJ9_9FLAO</name>
<evidence type="ECO:0000313" key="2">
    <source>
        <dbReference type="Proteomes" id="UP000435357"/>
    </source>
</evidence>
<dbReference type="OrthoDB" id="1036397at2"/>
<proteinExistence type="predicted"/>
<protein>
    <submittedName>
        <fullName evidence="1">Uncharacterized protein</fullName>
    </submittedName>
</protein>
<sequence>MENNSIPRTFQQVHVFTLHGFQPFMKKLLEELLNSHELISGWSLDIDDWENVLCVKSNTLSSIEIQNMLKAQDLPIAIMNH</sequence>
<dbReference type="EMBL" id="WACR01000003">
    <property type="protein sequence ID" value="KAB1065118.1"/>
    <property type="molecule type" value="Genomic_DNA"/>
</dbReference>
<keyword evidence="2" id="KW-1185">Reference proteome</keyword>
<gene>
    <name evidence="1" type="ORF">F3059_03975</name>
</gene>
<comment type="caution">
    <text evidence="1">The sequence shown here is derived from an EMBL/GenBank/DDBJ whole genome shotgun (WGS) entry which is preliminary data.</text>
</comment>
<dbReference type="Proteomes" id="UP000435357">
    <property type="component" value="Unassembled WGS sequence"/>
</dbReference>
<organism evidence="1 2">
    <name type="scientific">Salibacter halophilus</name>
    <dbReference type="NCBI Taxonomy" id="1803916"/>
    <lineage>
        <taxon>Bacteria</taxon>
        <taxon>Pseudomonadati</taxon>
        <taxon>Bacteroidota</taxon>
        <taxon>Flavobacteriia</taxon>
        <taxon>Flavobacteriales</taxon>
        <taxon>Salibacteraceae</taxon>
        <taxon>Salibacter</taxon>
    </lineage>
</organism>
<reference evidence="1 2" key="1">
    <citation type="submission" date="2019-09" db="EMBL/GenBank/DDBJ databases">
        <title>Genomes of Cryomorphaceae.</title>
        <authorList>
            <person name="Bowman J.P."/>
        </authorList>
    </citation>
    <scope>NUCLEOTIDE SEQUENCE [LARGE SCALE GENOMIC DNA]</scope>
    <source>
        <strain evidence="1 2">KCTC 52047</strain>
    </source>
</reference>